<comment type="catalytic activity">
    <reaction evidence="11">
        <text>N-terminal L-seryl-[histone H4] + acetyl-CoA = N-terminal N(alpha)-acetyl-L-seryl-[histone H4] + CoA + H(+)</text>
        <dbReference type="Rhea" id="RHEA:50596"/>
        <dbReference type="Rhea" id="RHEA-COMP:12740"/>
        <dbReference type="Rhea" id="RHEA-COMP:12743"/>
        <dbReference type="ChEBI" id="CHEBI:15378"/>
        <dbReference type="ChEBI" id="CHEBI:57287"/>
        <dbReference type="ChEBI" id="CHEBI:57288"/>
        <dbReference type="ChEBI" id="CHEBI:64738"/>
        <dbReference type="ChEBI" id="CHEBI:83690"/>
        <dbReference type="EC" id="2.3.1.257"/>
    </reaction>
</comment>
<sequence>MDFIGLPTNYDCDDFNTIVEYYPVTTVPDALQGWAFKLIQSNTQKFYENSSIGWNASDKLKELSEAGARYLIARQVHTINNNIIIGNPIGFVMFQFTFEETMADDDSKIETIYCYEIQLTEEARNKGLGTFLMNTMEGIGKYWGMKKSMLTAFKENTAALNFYCNHLGYEIDEISPSRCVDPEYIDDYDYEILSKRL</sequence>
<name>A0A8H4ATY7_GIGMA</name>
<evidence type="ECO:0000256" key="10">
    <source>
        <dbReference type="ARBA" id="ARBA00047821"/>
    </source>
</evidence>
<protein>
    <recommendedName>
        <fullName evidence="5">N-alpha-acetyltransferase 40</fullName>
        <ecNumber evidence="4">2.3.1.257</ecNumber>
    </recommendedName>
</protein>
<dbReference type="GO" id="GO:0005737">
    <property type="term" value="C:cytoplasm"/>
    <property type="evidence" value="ECO:0007669"/>
    <property type="project" value="UniProtKB-SubCell"/>
</dbReference>
<proteinExistence type="inferred from homology"/>
<dbReference type="Gene3D" id="3.40.630.30">
    <property type="match status" value="1"/>
</dbReference>
<comment type="caution">
    <text evidence="13">The sequence shown here is derived from an EMBL/GenBank/DDBJ whole genome shotgun (WGS) entry which is preliminary data.</text>
</comment>
<accession>A0A8H4ATY7</accession>
<dbReference type="GO" id="GO:1990189">
    <property type="term" value="F:protein N-terminal-serine acetyltransferase activity"/>
    <property type="evidence" value="ECO:0007669"/>
    <property type="project" value="UniProtKB-EC"/>
</dbReference>
<evidence type="ECO:0000256" key="9">
    <source>
        <dbReference type="ARBA" id="ARBA00023315"/>
    </source>
</evidence>
<feature type="domain" description="N-acetyltransferase" evidence="12">
    <location>
        <begin position="19"/>
        <end position="191"/>
    </location>
</feature>
<dbReference type="GO" id="GO:0043998">
    <property type="term" value="F:histone H2A acetyltransferase activity"/>
    <property type="evidence" value="ECO:0007669"/>
    <property type="project" value="InterPro"/>
</dbReference>
<evidence type="ECO:0000256" key="2">
    <source>
        <dbReference type="ARBA" id="ARBA00004496"/>
    </source>
</evidence>
<gene>
    <name evidence="13" type="ORF">F8M41_011232</name>
</gene>
<dbReference type="GO" id="GO:0005634">
    <property type="term" value="C:nucleus"/>
    <property type="evidence" value="ECO:0007669"/>
    <property type="project" value="UniProtKB-SubCell"/>
</dbReference>
<evidence type="ECO:0000256" key="6">
    <source>
        <dbReference type="ARBA" id="ARBA00022490"/>
    </source>
</evidence>
<evidence type="ECO:0000256" key="7">
    <source>
        <dbReference type="ARBA" id="ARBA00022679"/>
    </source>
</evidence>
<dbReference type="InterPro" id="IPR016181">
    <property type="entry name" value="Acyl_CoA_acyltransferase"/>
</dbReference>
<dbReference type="EMBL" id="WTPW01000231">
    <property type="protein sequence ID" value="KAF0532447.1"/>
    <property type="molecule type" value="Genomic_DNA"/>
</dbReference>
<dbReference type="CDD" id="cd04301">
    <property type="entry name" value="NAT_SF"/>
    <property type="match status" value="1"/>
</dbReference>
<dbReference type="AlphaFoldDB" id="A0A8H4ATY7"/>
<dbReference type="Pfam" id="PF00583">
    <property type="entry name" value="Acetyltransf_1"/>
    <property type="match status" value="1"/>
</dbReference>
<organism evidence="13 14">
    <name type="scientific">Gigaspora margarita</name>
    <dbReference type="NCBI Taxonomy" id="4874"/>
    <lineage>
        <taxon>Eukaryota</taxon>
        <taxon>Fungi</taxon>
        <taxon>Fungi incertae sedis</taxon>
        <taxon>Mucoromycota</taxon>
        <taxon>Glomeromycotina</taxon>
        <taxon>Glomeromycetes</taxon>
        <taxon>Diversisporales</taxon>
        <taxon>Gigasporaceae</taxon>
        <taxon>Gigaspora</taxon>
    </lineage>
</organism>
<keyword evidence="6" id="KW-0963">Cytoplasm</keyword>
<comment type="catalytic activity">
    <reaction evidence="10">
        <text>N-terminal L-seryl-[histone H2A] + acetyl-CoA = N-terminal N(alpha)-acetyl-L-seryl-[histone H2A] + CoA + H(+)</text>
        <dbReference type="Rhea" id="RHEA:50600"/>
        <dbReference type="Rhea" id="RHEA-COMP:12742"/>
        <dbReference type="Rhea" id="RHEA-COMP:12744"/>
        <dbReference type="ChEBI" id="CHEBI:15378"/>
        <dbReference type="ChEBI" id="CHEBI:57287"/>
        <dbReference type="ChEBI" id="CHEBI:57288"/>
        <dbReference type="ChEBI" id="CHEBI:64738"/>
        <dbReference type="ChEBI" id="CHEBI:83690"/>
        <dbReference type="EC" id="2.3.1.257"/>
    </reaction>
</comment>
<reference evidence="13 14" key="1">
    <citation type="journal article" date="2019" name="Environ. Microbiol.">
        <title>At the nexus of three kingdoms: the genome of the mycorrhizal fungus Gigaspora margarita provides insights into plant, endobacterial and fungal interactions.</title>
        <authorList>
            <person name="Venice F."/>
            <person name="Ghignone S."/>
            <person name="Salvioli di Fossalunga A."/>
            <person name="Amselem J."/>
            <person name="Novero M."/>
            <person name="Xianan X."/>
            <person name="Sedzielewska Toro K."/>
            <person name="Morin E."/>
            <person name="Lipzen A."/>
            <person name="Grigoriev I.V."/>
            <person name="Henrissat B."/>
            <person name="Martin F.M."/>
            <person name="Bonfante P."/>
        </authorList>
    </citation>
    <scope>NUCLEOTIDE SEQUENCE [LARGE SCALE GENOMIC DNA]</scope>
    <source>
        <strain evidence="13 14">BEG34</strain>
    </source>
</reference>
<evidence type="ECO:0000256" key="5">
    <source>
        <dbReference type="ARBA" id="ARBA00015043"/>
    </source>
</evidence>
<evidence type="ECO:0000313" key="13">
    <source>
        <dbReference type="EMBL" id="KAF0532447.1"/>
    </source>
</evidence>
<evidence type="ECO:0000256" key="3">
    <source>
        <dbReference type="ARBA" id="ARBA00008870"/>
    </source>
</evidence>
<keyword evidence="9 13" id="KW-0012">Acyltransferase</keyword>
<evidence type="ECO:0000256" key="1">
    <source>
        <dbReference type="ARBA" id="ARBA00004123"/>
    </source>
</evidence>
<evidence type="ECO:0000313" key="14">
    <source>
        <dbReference type="Proteomes" id="UP000439903"/>
    </source>
</evidence>
<dbReference type="PANTHER" id="PTHR20531:SF1">
    <property type="entry name" value="N-ALPHA-ACETYLTRANSFERASE 40"/>
    <property type="match status" value="1"/>
</dbReference>
<dbReference type="EC" id="2.3.1.257" evidence="4"/>
<evidence type="ECO:0000256" key="11">
    <source>
        <dbReference type="ARBA" id="ARBA00049524"/>
    </source>
</evidence>
<comment type="subcellular location">
    <subcellularLocation>
        <location evidence="2">Cytoplasm</location>
    </subcellularLocation>
    <subcellularLocation>
        <location evidence="1">Nucleus</location>
    </subcellularLocation>
</comment>
<dbReference type="InterPro" id="IPR039949">
    <property type="entry name" value="NAA40"/>
</dbReference>
<dbReference type="SUPFAM" id="SSF55729">
    <property type="entry name" value="Acyl-CoA N-acyltransferases (Nat)"/>
    <property type="match status" value="1"/>
</dbReference>
<evidence type="ECO:0000256" key="4">
    <source>
        <dbReference type="ARBA" id="ARBA00012950"/>
    </source>
</evidence>
<dbReference type="PROSITE" id="PS51186">
    <property type="entry name" value="GNAT"/>
    <property type="match status" value="1"/>
</dbReference>
<keyword evidence="7 13" id="KW-0808">Transferase</keyword>
<keyword evidence="8" id="KW-0539">Nucleus</keyword>
<evidence type="ECO:0000259" key="12">
    <source>
        <dbReference type="PROSITE" id="PS51186"/>
    </source>
</evidence>
<dbReference type="OrthoDB" id="424551at2759"/>
<evidence type="ECO:0000256" key="8">
    <source>
        <dbReference type="ARBA" id="ARBA00023242"/>
    </source>
</evidence>
<dbReference type="Proteomes" id="UP000439903">
    <property type="component" value="Unassembled WGS sequence"/>
</dbReference>
<dbReference type="InterPro" id="IPR000182">
    <property type="entry name" value="GNAT_dom"/>
</dbReference>
<keyword evidence="14" id="KW-1185">Reference proteome</keyword>
<dbReference type="PANTHER" id="PTHR20531">
    <property type="entry name" value="N-ALPHA-ACETYLTRANSFERASE 40"/>
    <property type="match status" value="1"/>
</dbReference>
<dbReference type="GO" id="GO:0010485">
    <property type="term" value="F:histone H4 acetyltransferase activity"/>
    <property type="evidence" value="ECO:0007669"/>
    <property type="project" value="InterPro"/>
</dbReference>
<comment type="similarity">
    <text evidence="3">Belongs to the acetyltransferase family. NAA40 subfamily.</text>
</comment>